<comment type="similarity">
    <text evidence="2">Belongs to the SusD family.</text>
</comment>
<evidence type="ECO:0000259" key="7">
    <source>
        <dbReference type="Pfam" id="PF14322"/>
    </source>
</evidence>
<keyword evidence="9" id="KW-1185">Reference proteome</keyword>
<dbReference type="Proteomes" id="UP000253209">
    <property type="component" value="Unassembled WGS sequence"/>
</dbReference>
<dbReference type="EMBL" id="QGDC01000006">
    <property type="protein sequence ID" value="RCH54679.1"/>
    <property type="molecule type" value="Genomic_DNA"/>
</dbReference>
<accession>A0A367GMJ7</accession>
<dbReference type="InterPro" id="IPR011990">
    <property type="entry name" value="TPR-like_helical_dom_sf"/>
</dbReference>
<keyword evidence="3" id="KW-0732">Signal</keyword>
<evidence type="ECO:0000256" key="4">
    <source>
        <dbReference type="ARBA" id="ARBA00023136"/>
    </source>
</evidence>
<reference evidence="8 9" key="1">
    <citation type="submission" date="2018-05" db="EMBL/GenBank/DDBJ databases">
        <title>Mucilaginibacter hurinus sp. nov., isolated from briquette warehouse soil.</title>
        <authorList>
            <person name="Choi L."/>
        </authorList>
    </citation>
    <scope>NUCLEOTIDE SEQUENCE [LARGE SCALE GENOMIC DNA]</scope>
    <source>
        <strain evidence="8 9">ZR32</strain>
    </source>
</reference>
<evidence type="ECO:0000256" key="2">
    <source>
        <dbReference type="ARBA" id="ARBA00006275"/>
    </source>
</evidence>
<name>A0A367GMJ7_9SPHI</name>
<dbReference type="InterPro" id="IPR033985">
    <property type="entry name" value="SusD-like_N"/>
</dbReference>
<comment type="subcellular location">
    <subcellularLocation>
        <location evidence="1">Cell outer membrane</location>
    </subcellularLocation>
</comment>
<organism evidence="8 9">
    <name type="scientific">Mucilaginibacter hurinus</name>
    <dbReference type="NCBI Taxonomy" id="2201324"/>
    <lineage>
        <taxon>Bacteria</taxon>
        <taxon>Pseudomonadati</taxon>
        <taxon>Bacteroidota</taxon>
        <taxon>Sphingobacteriia</taxon>
        <taxon>Sphingobacteriales</taxon>
        <taxon>Sphingobacteriaceae</taxon>
        <taxon>Mucilaginibacter</taxon>
    </lineage>
</organism>
<dbReference type="AlphaFoldDB" id="A0A367GMJ7"/>
<protein>
    <submittedName>
        <fullName evidence="8">RagB/SusD family nutrient uptake outer membrane protein</fullName>
    </submittedName>
</protein>
<evidence type="ECO:0000313" key="8">
    <source>
        <dbReference type="EMBL" id="RCH54679.1"/>
    </source>
</evidence>
<keyword evidence="4" id="KW-0472">Membrane</keyword>
<evidence type="ECO:0000313" key="9">
    <source>
        <dbReference type="Proteomes" id="UP000253209"/>
    </source>
</evidence>
<feature type="domain" description="SusD-like N-terminal" evidence="7">
    <location>
        <begin position="20"/>
        <end position="227"/>
    </location>
</feature>
<dbReference type="GO" id="GO:0009279">
    <property type="term" value="C:cell outer membrane"/>
    <property type="evidence" value="ECO:0007669"/>
    <property type="project" value="UniProtKB-SubCell"/>
</dbReference>
<evidence type="ECO:0000259" key="6">
    <source>
        <dbReference type="Pfam" id="PF07980"/>
    </source>
</evidence>
<feature type="domain" description="RagB/SusD" evidence="6">
    <location>
        <begin position="339"/>
        <end position="409"/>
    </location>
</feature>
<gene>
    <name evidence="8" type="ORF">DJ568_12735</name>
</gene>
<evidence type="ECO:0000256" key="1">
    <source>
        <dbReference type="ARBA" id="ARBA00004442"/>
    </source>
</evidence>
<sequence length="455" mass="51138">MKHFNKYLLLLWLILPGCKKFLDAKPERSLTTINTLTDLQSLLDRSDYVNTNTVSSDLVSCDDYYLTNTDFLALDFVQARNMYTWEPSDLYYPYTDLANDWTNVYKSVYLANIVLDHIGKIERSSQNSRTWDDLKGQAHFLRAYNFYKAITIWAPAYDASTSQGDLGIPLRLNSNFNETSVRSNIAAGYDQIFNDLRSSLPLLETTPKHVYRGSKAAAYALLSEVSLAMRNYTQARLYADSCLQINSKLVDYNKINGTPTYPMTRFNDEVIYDTAVGGSGSIPTTRSRARIDSNLIKMYHVDDLRTTLFFSAGTDGSKLFRGSYEGSSSRFNGLATDMTLLTRAECAARAGETAVALSDLNRLLQNRFKTGTFTPVNASSAGEALAKILTERRKELVMRGSRWIDIKRLNKDGSGITLKRDINGKVFTLPPNDLRYALAIPEDVIALSGMPQNPR</sequence>
<comment type="caution">
    <text evidence="8">The sequence shown here is derived from an EMBL/GenBank/DDBJ whole genome shotgun (WGS) entry which is preliminary data.</text>
</comment>
<dbReference type="OrthoDB" id="653598at2"/>
<dbReference type="Pfam" id="PF07980">
    <property type="entry name" value="SusD_RagB"/>
    <property type="match status" value="1"/>
</dbReference>
<dbReference type="Gene3D" id="1.25.40.390">
    <property type="match status" value="1"/>
</dbReference>
<proteinExistence type="inferred from homology"/>
<dbReference type="RefSeq" id="WP_114005662.1">
    <property type="nucleotide sequence ID" value="NZ_QGDC01000006.1"/>
</dbReference>
<dbReference type="InterPro" id="IPR012944">
    <property type="entry name" value="SusD_RagB_dom"/>
</dbReference>
<evidence type="ECO:0000256" key="3">
    <source>
        <dbReference type="ARBA" id="ARBA00022729"/>
    </source>
</evidence>
<dbReference type="Pfam" id="PF14322">
    <property type="entry name" value="SusD-like_3"/>
    <property type="match status" value="1"/>
</dbReference>
<dbReference type="SUPFAM" id="SSF48452">
    <property type="entry name" value="TPR-like"/>
    <property type="match status" value="1"/>
</dbReference>
<evidence type="ECO:0000256" key="5">
    <source>
        <dbReference type="ARBA" id="ARBA00023237"/>
    </source>
</evidence>
<keyword evidence="5" id="KW-0998">Cell outer membrane</keyword>